<dbReference type="SUPFAM" id="SSF74653">
    <property type="entry name" value="TolA/TonB C-terminal domain"/>
    <property type="match status" value="1"/>
</dbReference>
<dbReference type="InterPro" id="IPR051045">
    <property type="entry name" value="TonB-dependent_transducer"/>
</dbReference>
<gene>
    <name evidence="13" type="ORF">ASR47_101544</name>
</gene>
<reference evidence="13 14" key="1">
    <citation type="submission" date="2016-04" db="EMBL/GenBank/DDBJ databases">
        <title>Draft genome sequence of Janthinobacterium psychrotolerans sp. nov., isolated from freshwater sediments in Denmark.</title>
        <authorList>
            <person name="Gong X."/>
            <person name="Skrivergaard S."/>
            <person name="Korsgaard B.S."/>
            <person name="Schreiber L."/>
            <person name="Marshall I.P."/>
            <person name="Finster K."/>
            <person name="Schramm A."/>
        </authorList>
    </citation>
    <scope>NUCLEOTIDE SEQUENCE [LARGE SCALE GENOMIC DNA]</scope>
    <source>
        <strain evidence="13 14">S3-2</strain>
    </source>
</reference>
<dbReference type="InterPro" id="IPR006260">
    <property type="entry name" value="TonB/TolA_C"/>
</dbReference>
<dbReference type="STRING" id="1747903.ASR47_101544"/>
<comment type="caution">
    <text evidence="13">The sequence shown here is derived from an EMBL/GenBank/DDBJ whole genome shotgun (WGS) entry which is preliminary data.</text>
</comment>
<evidence type="ECO:0000256" key="8">
    <source>
        <dbReference type="ARBA" id="ARBA00022989"/>
    </source>
</evidence>
<feature type="region of interest" description="Disordered" evidence="10">
    <location>
        <begin position="106"/>
        <end position="148"/>
    </location>
</feature>
<comment type="similarity">
    <text evidence="2">Belongs to the TonB family.</text>
</comment>
<evidence type="ECO:0000256" key="7">
    <source>
        <dbReference type="ARBA" id="ARBA00022927"/>
    </source>
</evidence>
<keyword evidence="5" id="KW-0997">Cell inner membrane</keyword>
<dbReference type="NCBIfam" id="TIGR01352">
    <property type="entry name" value="tonB_Cterm"/>
    <property type="match status" value="1"/>
</dbReference>
<feature type="compositionally biased region" description="Pro residues" evidence="10">
    <location>
        <begin position="132"/>
        <end position="143"/>
    </location>
</feature>
<protein>
    <submittedName>
        <fullName evidence="13">Protein TonB</fullName>
    </submittedName>
</protein>
<proteinExistence type="inferred from homology"/>
<evidence type="ECO:0000256" key="9">
    <source>
        <dbReference type="ARBA" id="ARBA00023136"/>
    </source>
</evidence>
<keyword evidence="8 11" id="KW-1133">Transmembrane helix</keyword>
<evidence type="ECO:0000313" key="14">
    <source>
        <dbReference type="Proteomes" id="UP000092713"/>
    </source>
</evidence>
<accession>A0A1A7C690</accession>
<dbReference type="GO" id="GO:0098797">
    <property type="term" value="C:plasma membrane protein complex"/>
    <property type="evidence" value="ECO:0007669"/>
    <property type="project" value="TreeGrafter"/>
</dbReference>
<keyword evidence="3" id="KW-0813">Transport</keyword>
<dbReference type="GO" id="GO:0015031">
    <property type="term" value="P:protein transport"/>
    <property type="evidence" value="ECO:0007669"/>
    <property type="project" value="UniProtKB-KW"/>
</dbReference>
<feature type="compositionally biased region" description="Low complexity" evidence="10">
    <location>
        <begin position="117"/>
        <end position="131"/>
    </location>
</feature>
<name>A0A1A7C690_9BURK</name>
<evidence type="ECO:0000256" key="4">
    <source>
        <dbReference type="ARBA" id="ARBA00022475"/>
    </source>
</evidence>
<dbReference type="PANTHER" id="PTHR33446:SF2">
    <property type="entry name" value="PROTEIN TONB"/>
    <property type="match status" value="1"/>
</dbReference>
<keyword evidence="7" id="KW-0653">Protein transport</keyword>
<dbReference type="Gene3D" id="3.30.1150.10">
    <property type="match status" value="1"/>
</dbReference>
<evidence type="ECO:0000256" key="6">
    <source>
        <dbReference type="ARBA" id="ARBA00022692"/>
    </source>
</evidence>
<feature type="domain" description="TonB C-terminal" evidence="12">
    <location>
        <begin position="146"/>
        <end position="236"/>
    </location>
</feature>
<dbReference type="PATRIC" id="fig|1747903.4.peg.3915"/>
<dbReference type="GO" id="GO:0031992">
    <property type="term" value="F:energy transducer activity"/>
    <property type="evidence" value="ECO:0007669"/>
    <property type="project" value="TreeGrafter"/>
</dbReference>
<comment type="subcellular location">
    <subcellularLocation>
        <location evidence="1">Cell inner membrane</location>
        <topology evidence="1">Single-pass membrane protein</topology>
        <orientation evidence="1">Periplasmic side</orientation>
    </subcellularLocation>
</comment>
<dbReference type="EMBL" id="LOCQ01000048">
    <property type="protein sequence ID" value="OBV40285.1"/>
    <property type="molecule type" value="Genomic_DNA"/>
</dbReference>
<evidence type="ECO:0000256" key="11">
    <source>
        <dbReference type="SAM" id="Phobius"/>
    </source>
</evidence>
<evidence type="ECO:0000313" key="13">
    <source>
        <dbReference type="EMBL" id="OBV40285.1"/>
    </source>
</evidence>
<evidence type="ECO:0000256" key="2">
    <source>
        <dbReference type="ARBA" id="ARBA00006555"/>
    </source>
</evidence>
<dbReference type="GO" id="GO:0055085">
    <property type="term" value="P:transmembrane transport"/>
    <property type="evidence" value="ECO:0007669"/>
    <property type="project" value="InterPro"/>
</dbReference>
<dbReference type="AlphaFoldDB" id="A0A1A7C690"/>
<organism evidence="13 14">
    <name type="scientific">Janthinobacterium psychrotolerans</name>
    <dbReference type="NCBI Taxonomy" id="1747903"/>
    <lineage>
        <taxon>Bacteria</taxon>
        <taxon>Pseudomonadati</taxon>
        <taxon>Pseudomonadota</taxon>
        <taxon>Betaproteobacteria</taxon>
        <taxon>Burkholderiales</taxon>
        <taxon>Oxalobacteraceae</taxon>
        <taxon>Janthinobacterium</taxon>
    </lineage>
</organism>
<evidence type="ECO:0000256" key="10">
    <source>
        <dbReference type="SAM" id="MobiDB-lite"/>
    </source>
</evidence>
<evidence type="ECO:0000256" key="3">
    <source>
        <dbReference type="ARBA" id="ARBA00022448"/>
    </source>
</evidence>
<keyword evidence="6 11" id="KW-0812">Transmembrane</keyword>
<keyword evidence="4" id="KW-1003">Cell membrane</keyword>
<dbReference type="PANTHER" id="PTHR33446">
    <property type="entry name" value="PROTEIN TONB-RELATED"/>
    <property type="match status" value="1"/>
</dbReference>
<sequence>MNAMTMMPPPITVQAVEQFAGFEKKRSKFVPLTLILVLHLAAFYAIQSGLISRVVTAAMPTITTVSIVAPPAPPKPPTPSVPKTVELSAPMPRAVIPPLPLIAVAPSEPTITPPQPSRAEAAPPATSAPATPSTPAPSPPAPSTPRTVSSVEYIKAPQLVYPNLSRRLGESGTVVLRILINEKGLPEQILVHKSTGYSNLDEAGRQAAMRALFKPMIENGKPVPVYVLVPLTFQLS</sequence>
<dbReference type="Proteomes" id="UP000092713">
    <property type="component" value="Unassembled WGS sequence"/>
</dbReference>
<dbReference type="InterPro" id="IPR037682">
    <property type="entry name" value="TonB_C"/>
</dbReference>
<evidence type="ECO:0000259" key="12">
    <source>
        <dbReference type="PROSITE" id="PS52015"/>
    </source>
</evidence>
<keyword evidence="9 11" id="KW-0472">Membrane</keyword>
<evidence type="ECO:0000256" key="5">
    <source>
        <dbReference type="ARBA" id="ARBA00022519"/>
    </source>
</evidence>
<evidence type="ECO:0000256" key="1">
    <source>
        <dbReference type="ARBA" id="ARBA00004383"/>
    </source>
</evidence>
<dbReference type="PROSITE" id="PS52015">
    <property type="entry name" value="TONB_CTD"/>
    <property type="match status" value="1"/>
</dbReference>
<feature type="transmembrane region" description="Helical" evidence="11">
    <location>
        <begin position="29"/>
        <end position="46"/>
    </location>
</feature>
<keyword evidence="14" id="KW-1185">Reference proteome</keyword>
<dbReference type="Pfam" id="PF03544">
    <property type="entry name" value="TonB_C"/>
    <property type="match status" value="1"/>
</dbReference>